<dbReference type="Pfam" id="PF07687">
    <property type="entry name" value="M20_dimer"/>
    <property type="match status" value="1"/>
</dbReference>
<proteinExistence type="predicted"/>
<keyword evidence="3" id="KW-1185">Reference proteome</keyword>
<feature type="domain" description="Peptidase M20 dimerisation" evidence="1">
    <location>
        <begin position="219"/>
        <end position="308"/>
    </location>
</feature>
<dbReference type="NCBIfam" id="TIGR01891">
    <property type="entry name" value="amidohydrolases"/>
    <property type="match status" value="1"/>
</dbReference>
<dbReference type="EMBL" id="BNAU01000001">
    <property type="protein sequence ID" value="GHE84047.1"/>
    <property type="molecule type" value="Genomic_DNA"/>
</dbReference>
<dbReference type="InterPro" id="IPR002933">
    <property type="entry name" value="Peptidase_M20"/>
</dbReference>
<dbReference type="Pfam" id="PF01546">
    <property type="entry name" value="Peptidase_M20"/>
    <property type="match status" value="1"/>
</dbReference>
<reference evidence="3" key="1">
    <citation type="journal article" date="2019" name="Int. J. Syst. Evol. Microbiol.">
        <title>The Global Catalogue of Microorganisms (GCM) 10K type strain sequencing project: providing services to taxonomists for standard genome sequencing and annotation.</title>
        <authorList>
            <consortium name="The Broad Institute Genomics Platform"/>
            <consortium name="The Broad Institute Genome Sequencing Center for Infectious Disease"/>
            <person name="Wu L."/>
            <person name="Ma J."/>
        </authorList>
    </citation>
    <scope>NUCLEOTIDE SEQUENCE [LARGE SCALE GENOMIC DNA]</scope>
    <source>
        <strain evidence="3">CGMCC 4.7677</strain>
    </source>
</reference>
<accession>A0ABQ3IL03</accession>
<dbReference type="InterPro" id="IPR011650">
    <property type="entry name" value="Peptidase_M20_dimer"/>
</dbReference>
<organism evidence="2 3">
    <name type="scientific">Amycolatopsis deserti</name>
    <dbReference type="NCBI Taxonomy" id="185696"/>
    <lineage>
        <taxon>Bacteria</taxon>
        <taxon>Bacillati</taxon>
        <taxon>Actinomycetota</taxon>
        <taxon>Actinomycetes</taxon>
        <taxon>Pseudonocardiales</taxon>
        <taxon>Pseudonocardiaceae</taxon>
        <taxon>Amycolatopsis</taxon>
    </lineage>
</organism>
<evidence type="ECO:0000313" key="3">
    <source>
        <dbReference type="Proteomes" id="UP000605897"/>
    </source>
</evidence>
<name>A0ABQ3IL03_9PSEU</name>
<evidence type="ECO:0000313" key="2">
    <source>
        <dbReference type="EMBL" id="GHE84047.1"/>
    </source>
</evidence>
<dbReference type="InterPro" id="IPR017439">
    <property type="entry name" value="Amidohydrolase"/>
</dbReference>
<dbReference type="Gene3D" id="3.40.630.10">
    <property type="entry name" value="Zn peptidases"/>
    <property type="match status" value="2"/>
</dbReference>
<comment type="caution">
    <text evidence="2">The sequence shown here is derived from an EMBL/GenBank/DDBJ whole genome shotgun (WGS) entry which is preliminary data.</text>
</comment>
<dbReference type="PANTHER" id="PTHR30575:SF3">
    <property type="entry name" value="PEPTIDASE M20 DIMERISATION DOMAIN-CONTAINING PROTEIN"/>
    <property type="match status" value="1"/>
</dbReference>
<dbReference type="InterPro" id="IPR052030">
    <property type="entry name" value="Peptidase_M20/M20A_hydrolases"/>
</dbReference>
<sequence>MDDEQLTALRRELHRHPEPAFAEVATAARIERALAGLPLRLRTGADAHDLSGVVAYPAPEVLDEWERRAVESGVDPARAKFFRTNGTALVADLDGNAPGPRWGLRVDIDALPMRESSDPDHVPVARGFVSRTGAMHACGHDAHATIGVGLLHRLSGANFPGSLRVLFQPAEEGVRGAQTMIDAGVADDIDRMLAVHVAGDKPAGAVVGSFTGGLATRKLEVRFTGTASHAAGAPEEGRNALLAAAVTALGVMALPRFSSADTRLNVGTLVAGDGVNIVPSWAVLTCEARATDDDVVEDLVARIRAVADGAALTQGVDASVAVTGQSATLAPDEEVVDLVVAAAGATPGVTEIVRTETLAGSDDANLLIRHVQRRGGQGAYLMVGASSPAPHHSARFDIDEQAIPLGIAVLENLIRGGHA</sequence>
<dbReference type="Proteomes" id="UP000605897">
    <property type="component" value="Unassembled WGS sequence"/>
</dbReference>
<dbReference type="PIRSF" id="PIRSF005962">
    <property type="entry name" value="Pept_M20D_amidohydro"/>
    <property type="match status" value="1"/>
</dbReference>
<protein>
    <recommendedName>
        <fullName evidence="1">Peptidase M20 dimerisation domain-containing protein</fullName>
    </recommendedName>
</protein>
<dbReference type="InterPro" id="IPR036264">
    <property type="entry name" value="Bact_exopeptidase_dim_dom"/>
</dbReference>
<gene>
    <name evidence="2" type="ORF">GCM10017786_14230</name>
</gene>
<dbReference type="PANTHER" id="PTHR30575">
    <property type="entry name" value="PEPTIDASE M20"/>
    <property type="match status" value="1"/>
</dbReference>
<dbReference type="SUPFAM" id="SSF55031">
    <property type="entry name" value="Bacterial exopeptidase dimerisation domain"/>
    <property type="match status" value="1"/>
</dbReference>
<dbReference type="SUPFAM" id="SSF53187">
    <property type="entry name" value="Zn-dependent exopeptidases"/>
    <property type="match status" value="1"/>
</dbReference>
<evidence type="ECO:0000259" key="1">
    <source>
        <dbReference type="Pfam" id="PF07687"/>
    </source>
</evidence>
<dbReference type="RefSeq" id="WP_191243599.1">
    <property type="nucleotide sequence ID" value="NZ_BNAU01000001.1"/>
</dbReference>